<dbReference type="InterPro" id="IPR051401">
    <property type="entry name" value="GtrA_CellWall_Glycosyl"/>
</dbReference>
<dbReference type="GO" id="GO:0005886">
    <property type="term" value="C:plasma membrane"/>
    <property type="evidence" value="ECO:0007669"/>
    <property type="project" value="TreeGrafter"/>
</dbReference>
<protein>
    <submittedName>
        <fullName evidence="8">GtrA-like family protein</fullName>
    </submittedName>
</protein>
<dbReference type="EMBL" id="CP009654">
    <property type="protein sequence ID" value="APC97589.1"/>
    <property type="molecule type" value="Genomic_DNA"/>
</dbReference>
<proteinExistence type="inferred from homology"/>
<comment type="similarity">
    <text evidence="2">Belongs to the GtrA family.</text>
</comment>
<evidence type="ECO:0000256" key="6">
    <source>
        <dbReference type="SAM" id="Phobius"/>
    </source>
</evidence>
<feature type="domain" description="GtrA/DPMS transmembrane" evidence="7">
    <location>
        <begin position="14"/>
        <end position="127"/>
    </location>
</feature>
<name>A0A1J0KUX6_9GAMM</name>
<keyword evidence="9" id="KW-1185">Reference proteome</keyword>
<keyword evidence="4 6" id="KW-1133">Transmembrane helix</keyword>
<feature type="transmembrane region" description="Helical" evidence="6">
    <location>
        <begin position="40"/>
        <end position="57"/>
    </location>
</feature>
<organism evidence="8 9">
    <name type="scientific">Francisella frigiditurris</name>
    <dbReference type="NCBI Taxonomy" id="1542390"/>
    <lineage>
        <taxon>Bacteria</taxon>
        <taxon>Pseudomonadati</taxon>
        <taxon>Pseudomonadota</taxon>
        <taxon>Gammaproteobacteria</taxon>
        <taxon>Thiotrichales</taxon>
        <taxon>Francisellaceae</taxon>
        <taxon>Francisella</taxon>
    </lineage>
</organism>
<evidence type="ECO:0000256" key="3">
    <source>
        <dbReference type="ARBA" id="ARBA00022692"/>
    </source>
</evidence>
<dbReference type="PANTHER" id="PTHR38459">
    <property type="entry name" value="PROPHAGE BACTOPRENOL-LINKED GLUCOSE TRANSLOCASE HOMOLOG"/>
    <property type="match status" value="1"/>
</dbReference>
<feature type="transmembrane region" description="Helical" evidence="6">
    <location>
        <begin position="102"/>
        <end position="122"/>
    </location>
</feature>
<dbReference type="Pfam" id="PF04138">
    <property type="entry name" value="GtrA_DPMS_TM"/>
    <property type="match status" value="1"/>
</dbReference>
<feature type="transmembrane region" description="Helical" evidence="6">
    <location>
        <begin position="78"/>
        <end position="96"/>
    </location>
</feature>
<evidence type="ECO:0000256" key="5">
    <source>
        <dbReference type="ARBA" id="ARBA00023136"/>
    </source>
</evidence>
<comment type="subcellular location">
    <subcellularLocation>
        <location evidence="1">Membrane</location>
        <topology evidence="1">Multi-pass membrane protein</topology>
    </subcellularLocation>
</comment>
<evidence type="ECO:0000259" key="7">
    <source>
        <dbReference type="Pfam" id="PF04138"/>
    </source>
</evidence>
<keyword evidence="3 6" id="KW-0812">Transmembrane</keyword>
<gene>
    <name evidence="8" type="ORF">KX01_1753</name>
</gene>
<dbReference type="AlphaFoldDB" id="A0A1J0KUX6"/>
<feature type="transmembrane region" description="Helical" evidence="6">
    <location>
        <begin position="12"/>
        <end position="34"/>
    </location>
</feature>
<keyword evidence="5 6" id="KW-0472">Membrane</keyword>
<dbReference type="PANTHER" id="PTHR38459:SF1">
    <property type="entry name" value="PROPHAGE BACTOPRENOL-LINKED GLUCOSE TRANSLOCASE HOMOLOG"/>
    <property type="match status" value="1"/>
</dbReference>
<accession>A0A1J0KUX6</accession>
<reference evidence="9" key="1">
    <citation type="submission" date="2014-10" db="EMBL/GenBank/DDBJ databases">
        <authorList>
            <person name="Kuske C.R."/>
            <person name="Challacombe J.F."/>
            <person name="Daligault H.E."/>
            <person name="Davenport K.W."/>
            <person name="Johnson S.L."/>
            <person name="Siddaramappa S."/>
            <person name="Petersen J.M."/>
        </authorList>
    </citation>
    <scope>NUCLEOTIDE SEQUENCE [LARGE SCALE GENOMIC DNA]</scope>
    <source>
        <strain evidence="9">CA97-1460</strain>
    </source>
</reference>
<dbReference type="KEGG" id="frc:KX01_1753"/>
<evidence type="ECO:0000313" key="9">
    <source>
        <dbReference type="Proteomes" id="UP000182521"/>
    </source>
</evidence>
<evidence type="ECO:0000256" key="4">
    <source>
        <dbReference type="ARBA" id="ARBA00022989"/>
    </source>
</evidence>
<dbReference type="GO" id="GO:0000271">
    <property type="term" value="P:polysaccharide biosynthetic process"/>
    <property type="evidence" value="ECO:0007669"/>
    <property type="project" value="InterPro"/>
</dbReference>
<evidence type="ECO:0000256" key="1">
    <source>
        <dbReference type="ARBA" id="ARBA00004141"/>
    </source>
</evidence>
<dbReference type="Proteomes" id="UP000182521">
    <property type="component" value="Chromosome"/>
</dbReference>
<evidence type="ECO:0000313" key="8">
    <source>
        <dbReference type="EMBL" id="APC97589.1"/>
    </source>
</evidence>
<sequence>MVYDFIQKYYSFIKFCIVAVGYNLFAYLIFVIFILLDINYLVASTIAFILGVVLSLYMNKTFVFDSSNYSKGLIIRYFVFYILLLSFNLVMLHILVDKTPVNVYLSQIIVTGISAVVSFNVMKAFVFK</sequence>
<dbReference type="STRING" id="1542390.KX01_1753"/>
<evidence type="ECO:0000256" key="2">
    <source>
        <dbReference type="ARBA" id="ARBA00009399"/>
    </source>
</evidence>
<dbReference type="InterPro" id="IPR007267">
    <property type="entry name" value="GtrA_DPMS_TM"/>
</dbReference>